<name>A0ABS9YGC4_9ACTN</name>
<evidence type="ECO:0000313" key="2">
    <source>
        <dbReference type="Proteomes" id="UP001165269"/>
    </source>
</evidence>
<gene>
    <name evidence="1" type="ORF">MQP27_34870</name>
</gene>
<evidence type="ECO:0008006" key="3">
    <source>
        <dbReference type="Google" id="ProtNLM"/>
    </source>
</evidence>
<keyword evidence="2" id="KW-1185">Reference proteome</keyword>
<comment type="caution">
    <text evidence="1">The sequence shown here is derived from an EMBL/GenBank/DDBJ whole genome shotgun (WGS) entry which is preliminary data.</text>
</comment>
<proteinExistence type="predicted"/>
<dbReference type="EMBL" id="JALDAY010000011">
    <property type="protein sequence ID" value="MCI3276273.1"/>
    <property type="molecule type" value="Genomic_DNA"/>
</dbReference>
<accession>A0ABS9YGC4</accession>
<organism evidence="1 2">
    <name type="scientific">Streptomyces cylindrosporus</name>
    <dbReference type="NCBI Taxonomy" id="2927583"/>
    <lineage>
        <taxon>Bacteria</taxon>
        <taxon>Bacillati</taxon>
        <taxon>Actinomycetota</taxon>
        <taxon>Actinomycetes</taxon>
        <taxon>Kitasatosporales</taxon>
        <taxon>Streptomycetaceae</taxon>
        <taxon>Streptomyces</taxon>
    </lineage>
</organism>
<protein>
    <recommendedName>
        <fullName evidence="3">Transcriptional regulator</fullName>
    </recommendedName>
</protein>
<evidence type="ECO:0000313" key="1">
    <source>
        <dbReference type="EMBL" id="MCI3276273.1"/>
    </source>
</evidence>
<dbReference type="RefSeq" id="WP_242772676.1">
    <property type="nucleotide sequence ID" value="NZ_JALDAY010000011.1"/>
</dbReference>
<reference evidence="1" key="1">
    <citation type="submission" date="2022-03" db="EMBL/GenBank/DDBJ databases">
        <title>Streptomyces 7R015 and 7R016 isolated from Barleria lupulina in Thailand.</title>
        <authorList>
            <person name="Kanchanasin P."/>
            <person name="Phongsopitanun W."/>
            <person name="Tanasupawat S."/>
        </authorList>
    </citation>
    <scope>NUCLEOTIDE SEQUENCE</scope>
    <source>
        <strain evidence="1">7R015</strain>
    </source>
</reference>
<sequence>MSDGLTLDDLSVPLRALRLLAVDFGHLPAPAVRVTTIWPDRLELDFHEDLAGFEAWRDALGIVPDAVTHDTQSGGRTRVLRTTTEYAGATLELVGYGHIPTPAPAVAGAVA</sequence>
<dbReference type="Proteomes" id="UP001165269">
    <property type="component" value="Unassembled WGS sequence"/>
</dbReference>